<dbReference type="Proteomes" id="UP001596226">
    <property type="component" value="Unassembled WGS sequence"/>
</dbReference>
<evidence type="ECO:0000259" key="2">
    <source>
        <dbReference type="SMART" id="SM00278"/>
    </source>
</evidence>
<reference evidence="4" key="1">
    <citation type="journal article" date="2019" name="Int. J. Syst. Evol. Microbiol.">
        <title>The Global Catalogue of Microorganisms (GCM) 10K type strain sequencing project: providing services to taxonomists for standard genome sequencing and annotation.</title>
        <authorList>
            <consortium name="The Broad Institute Genomics Platform"/>
            <consortium name="The Broad Institute Genome Sequencing Center for Infectious Disease"/>
            <person name="Wu L."/>
            <person name="Ma J."/>
        </authorList>
    </citation>
    <scope>NUCLEOTIDE SEQUENCE [LARGE SCALE GENOMIC DNA]</scope>
    <source>
        <strain evidence="4">CGMCC 4.7144</strain>
    </source>
</reference>
<dbReference type="SMART" id="SM00278">
    <property type="entry name" value="HhH1"/>
    <property type="match status" value="1"/>
</dbReference>
<accession>A0ABW1H536</accession>
<evidence type="ECO:0000313" key="4">
    <source>
        <dbReference type="Proteomes" id="UP001596226"/>
    </source>
</evidence>
<feature type="domain" description="Helix-hairpin-helix DNA-binding motif class 1" evidence="2">
    <location>
        <begin position="124"/>
        <end position="143"/>
    </location>
</feature>
<dbReference type="InterPro" id="IPR003583">
    <property type="entry name" value="Hlx-hairpin-Hlx_DNA-bd_motif"/>
</dbReference>
<protein>
    <submittedName>
        <fullName evidence="3">Helix-hairpin-helix domain-containing protein</fullName>
    </submittedName>
</protein>
<proteinExistence type="predicted"/>
<dbReference type="Gene3D" id="1.10.150.20">
    <property type="entry name" value="5' to 3' exonuclease, C-terminal subdomain"/>
    <property type="match status" value="1"/>
</dbReference>
<name>A0ABW1H536_9ACTN</name>
<dbReference type="Pfam" id="PF14520">
    <property type="entry name" value="HHH_5"/>
    <property type="match status" value="1"/>
</dbReference>
<dbReference type="RefSeq" id="WP_377510976.1">
    <property type="nucleotide sequence ID" value="NZ_JBHSQS010000007.1"/>
</dbReference>
<dbReference type="SUPFAM" id="SSF158702">
    <property type="entry name" value="Sec63 N-terminal domain-like"/>
    <property type="match status" value="1"/>
</dbReference>
<organism evidence="3 4">
    <name type="scientific">Micromonospora vulcania</name>
    <dbReference type="NCBI Taxonomy" id="1441873"/>
    <lineage>
        <taxon>Bacteria</taxon>
        <taxon>Bacillati</taxon>
        <taxon>Actinomycetota</taxon>
        <taxon>Actinomycetes</taxon>
        <taxon>Micromonosporales</taxon>
        <taxon>Micromonosporaceae</taxon>
        <taxon>Micromonospora</taxon>
    </lineage>
</organism>
<keyword evidence="4" id="KW-1185">Reference proteome</keyword>
<evidence type="ECO:0000313" key="3">
    <source>
        <dbReference type="EMBL" id="MFC5924396.1"/>
    </source>
</evidence>
<gene>
    <name evidence="3" type="ORF">ACFQGL_13685</name>
</gene>
<evidence type="ECO:0000256" key="1">
    <source>
        <dbReference type="SAM" id="MobiDB-lite"/>
    </source>
</evidence>
<dbReference type="EMBL" id="JBHSQS010000007">
    <property type="protein sequence ID" value="MFC5924396.1"/>
    <property type="molecule type" value="Genomic_DNA"/>
</dbReference>
<comment type="caution">
    <text evidence="3">The sequence shown here is derived from an EMBL/GenBank/DDBJ whole genome shotgun (WGS) entry which is preliminary data.</text>
</comment>
<sequence length="208" mass="22060">MAWFINQSFLIILAAFLLGLLVGWLVWGNRKSSPPSTGDASADLLVADEDVVAPTRHSEAVLAHRVTAARDARTIESDQETRPVVVDDGARAVEARGPQPTPEGPAASVEPVVAEVVPAESRDDELERIEGIGPKMANALRAAGIRSFRQLAEADDSTRRAAIEAAGLTFAPSLVTWGRQAQLLADGDETGFAELTELLVAGRDTGRA</sequence>
<feature type="region of interest" description="Disordered" evidence="1">
    <location>
        <begin position="77"/>
        <end position="108"/>
    </location>
</feature>